<dbReference type="Proteomes" id="UP000193040">
    <property type="component" value="Unassembled WGS sequence"/>
</dbReference>
<dbReference type="STRING" id="1784.VC42_17940"/>
<reference evidence="3 4" key="1">
    <citation type="submission" date="2017-03" db="EMBL/GenBank/DDBJ databases">
        <title>Genomic insights into Mycobacterium simiae human colonization.</title>
        <authorList>
            <person name="Steffani J.L."/>
            <person name="Brunck M.E."/>
            <person name="Cruz E."/>
            <person name="Montiel R."/>
            <person name="Barona F."/>
        </authorList>
    </citation>
    <scope>NUCLEOTIDE SEQUENCE [LARGE SCALE GENOMIC DNA]</scope>
    <source>
        <strain evidence="3 4">MsiGto</strain>
    </source>
</reference>
<evidence type="ECO:0008006" key="5">
    <source>
        <dbReference type="Google" id="ProtNLM"/>
    </source>
</evidence>
<proteinExistence type="predicted"/>
<evidence type="ECO:0000313" key="4">
    <source>
        <dbReference type="Proteomes" id="UP000193040"/>
    </source>
</evidence>
<dbReference type="RefSeq" id="WP_084950155.1">
    <property type="nucleotide sequence ID" value="NZ_MZZM01000016.1"/>
</dbReference>
<feature type="region of interest" description="Disordered" evidence="1">
    <location>
        <begin position="18"/>
        <end position="45"/>
    </location>
</feature>
<feature type="compositionally biased region" description="Low complexity" evidence="1">
    <location>
        <begin position="18"/>
        <end position="29"/>
    </location>
</feature>
<dbReference type="AlphaFoldDB" id="A0A1X0Y7A6"/>
<keyword evidence="4" id="KW-1185">Reference proteome</keyword>
<protein>
    <recommendedName>
        <fullName evidence="5">DUF2599 domain-containing protein</fullName>
    </recommendedName>
</protein>
<accession>A0A1X0Y7A6</accession>
<evidence type="ECO:0000256" key="1">
    <source>
        <dbReference type="SAM" id="MobiDB-lite"/>
    </source>
</evidence>
<feature type="chain" id="PRO_5039497330" description="DUF2599 domain-containing protein" evidence="2">
    <location>
        <begin position="22"/>
        <end position="153"/>
    </location>
</feature>
<evidence type="ECO:0000256" key="2">
    <source>
        <dbReference type="SAM" id="SignalP"/>
    </source>
</evidence>
<dbReference type="Pfam" id="PF10783">
    <property type="entry name" value="DUF2599"/>
    <property type="match status" value="1"/>
</dbReference>
<feature type="signal peptide" evidence="2">
    <location>
        <begin position="1"/>
        <end position="21"/>
    </location>
</feature>
<keyword evidence="2" id="KW-0732">Signal</keyword>
<gene>
    <name evidence="3" type="ORF">B5M45_12285</name>
</gene>
<comment type="caution">
    <text evidence="3">The sequence shown here is derived from an EMBL/GenBank/DDBJ whole genome shotgun (WGS) entry which is preliminary data.</text>
</comment>
<evidence type="ECO:0000313" key="3">
    <source>
        <dbReference type="EMBL" id="ORJ61018.1"/>
    </source>
</evidence>
<dbReference type="EMBL" id="MZZM01000016">
    <property type="protein sequence ID" value="ORJ61018.1"/>
    <property type="molecule type" value="Genomic_DNA"/>
</dbReference>
<organism evidence="3 4">
    <name type="scientific">Mycobacterium simiae</name>
    <name type="common">Mycobacterium habana</name>
    <dbReference type="NCBI Taxonomy" id="1784"/>
    <lineage>
        <taxon>Bacteria</taxon>
        <taxon>Bacillati</taxon>
        <taxon>Actinomycetota</taxon>
        <taxon>Actinomycetes</taxon>
        <taxon>Mycobacteriales</taxon>
        <taxon>Mycobacteriaceae</taxon>
        <taxon>Mycobacterium</taxon>
        <taxon>Mycobacterium simiae complex</taxon>
    </lineage>
</organism>
<dbReference type="InterPro" id="IPR019719">
    <property type="entry name" value="DUF2599"/>
</dbReference>
<name>A0A1X0Y7A6_MYCSI</name>
<sequence>MKVLIAVPAAVALLGAAPAPGSQPGIASAEPGAISPADPGYRPPFVDHTEWASEWSQSGRRTSLRVFPTPSGRLASTHPGTAAAADEAWSEVVTMAPDADTPGMRAQFICHWEFAETAQPGKTSWNLEPWRPVVDDAEMVASGCNPGGPEEAL</sequence>